<evidence type="ECO:0000313" key="2">
    <source>
        <dbReference type="EMBL" id="OGY93141.1"/>
    </source>
</evidence>
<dbReference type="EMBL" id="MHKO01000004">
    <property type="protein sequence ID" value="OGY93141.1"/>
    <property type="molecule type" value="Genomic_DNA"/>
</dbReference>
<gene>
    <name evidence="2" type="ORF">A3H70_05745</name>
</gene>
<reference evidence="2 3" key="1">
    <citation type="journal article" date="2016" name="Nat. Commun.">
        <title>Thousands of microbial genomes shed light on interconnected biogeochemical processes in an aquifer system.</title>
        <authorList>
            <person name="Anantharaman K."/>
            <person name="Brown C.T."/>
            <person name="Hug L.A."/>
            <person name="Sharon I."/>
            <person name="Castelle C.J."/>
            <person name="Probst A.J."/>
            <person name="Thomas B.C."/>
            <person name="Singh A."/>
            <person name="Wilkins M.J."/>
            <person name="Karaoz U."/>
            <person name="Brodie E.L."/>
            <person name="Williams K.H."/>
            <person name="Hubbard S.S."/>
            <person name="Banfield J.F."/>
        </authorList>
    </citation>
    <scope>NUCLEOTIDE SEQUENCE [LARGE SCALE GENOMIC DNA]</scope>
</reference>
<dbReference type="GO" id="GO:0003677">
    <property type="term" value="F:DNA binding"/>
    <property type="evidence" value="ECO:0007669"/>
    <property type="project" value="InterPro"/>
</dbReference>
<dbReference type="CDD" id="cd00093">
    <property type="entry name" value="HTH_XRE"/>
    <property type="match status" value="1"/>
</dbReference>
<dbReference type="InterPro" id="IPR039554">
    <property type="entry name" value="HigA2-like_HTH"/>
</dbReference>
<dbReference type="Pfam" id="PF13744">
    <property type="entry name" value="HTH_37"/>
    <property type="match status" value="1"/>
</dbReference>
<evidence type="ECO:0000313" key="3">
    <source>
        <dbReference type="Proteomes" id="UP000178109"/>
    </source>
</evidence>
<dbReference type="InterPro" id="IPR010982">
    <property type="entry name" value="Lambda_DNA-bd_dom_sf"/>
</dbReference>
<sequence length="107" mass="11723">MKIKFTKGSDNIFKDLGLPNAEELLAKAKLAVGITAIIQDRGLTQQQAARITGTSQAKISDVVRGNLDQFTIDRLIKMLMAFDQDVRIELSPKPSSRNYAVMTVATA</sequence>
<dbReference type="STRING" id="1798553.A3H70_05745"/>
<accession>A0A1G2BVS2</accession>
<dbReference type="InterPro" id="IPR001387">
    <property type="entry name" value="Cro/C1-type_HTH"/>
</dbReference>
<dbReference type="PROSITE" id="PS50943">
    <property type="entry name" value="HTH_CROC1"/>
    <property type="match status" value="1"/>
</dbReference>
<dbReference type="AlphaFoldDB" id="A0A1G2BVS2"/>
<organism evidence="2 3">
    <name type="scientific">Candidatus Komeilibacteria bacterium RIFCSPLOWO2_02_FULL_48_11</name>
    <dbReference type="NCBI Taxonomy" id="1798553"/>
    <lineage>
        <taxon>Bacteria</taxon>
        <taxon>Candidatus Komeiliibacteriota</taxon>
    </lineage>
</organism>
<protein>
    <recommendedName>
        <fullName evidence="1">HTH cro/C1-type domain-containing protein</fullName>
    </recommendedName>
</protein>
<dbReference type="SMART" id="SM00530">
    <property type="entry name" value="HTH_XRE"/>
    <property type="match status" value="1"/>
</dbReference>
<comment type="caution">
    <text evidence="2">The sequence shown here is derived from an EMBL/GenBank/DDBJ whole genome shotgun (WGS) entry which is preliminary data.</text>
</comment>
<evidence type="ECO:0000259" key="1">
    <source>
        <dbReference type="PROSITE" id="PS50943"/>
    </source>
</evidence>
<dbReference type="Proteomes" id="UP000178109">
    <property type="component" value="Unassembled WGS sequence"/>
</dbReference>
<proteinExistence type="predicted"/>
<dbReference type="SUPFAM" id="SSF47413">
    <property type="entry name" value="lambda repressor-like DNA-binding domains"/>
    <property type="match status" value="1"/>
</dbReference>
<name>A0A1G2BVS2_9BACT</name>
<feature type="domain" description="HTH cro/C1-type" evidence="1">
    <location>
        <begin position="34"/>
        <end position="90"/>
    </location>
</feature>
<dbReference type="Gene3D" id="1.10.260.40">
    <property type="entry name" value="lambda repressor-like DNA-binding domains"/>
    <property type="match status" value="1"/>
</dbReference>